<evidence type="ECO:0000313" key="5">
    <source>
        <dbReference type="Proteomes" id="UP000184171"/>
    </source>
</evidence>
<dbReference type="STRING" id="1122189.SAMN02745165_00358"/>
<dbReference type="GO" id="GO:0042834">
    <property type="term" value="F:peptidoglycan binding"/>
    <property type="evidence" value="ECO:0007669"/>
    <property type="project" value="InterPro"/>
</dbReference>
<sequence length="464" mass="52529">MSAAVSFARIIYLVLFVLAVQLLPQLTQAQMPHVQVMRSVEALQVDESGTDLRFPSGVSYDRDGDEIYVTSPQTNKLVVLTPDYFPYLSIGSGRGLHSISKTYIRNGYLYVCVGASDKELRPHIAVYDMAFMPVRNIFFPDFEHFSPLDLVVSDDGKIYVVGMNGTGVMVLDNEGNFLRWIRPKGQVLGVSERAPILAIEIGLDGRLYMLSESMGRVFVYDRNERLLYQFGEKGGEVGKLSRPRGIAVDDVRRQVYLVDYQRHTMTVFAKTGEFLFEVGGLGAGRGWFYYPSDVVVDGRGRVIVADTFNHRVQVFEFISGKGFGQQEQPEQPYLLAQDEFVEEAVQEETQQPKEFTYIRRLKDELQLESEGDFLVVAVITKNQADAEMIKLDLARKGYPVILRELQRSRSGIWFQVLVGPYLDPLEGYHVSEQLRKEERVPAIMRTRGEAFELELPNVDEGGEG</sequence>
<dbReference type="Gene3D" id="3.30.70.1070">
    <property type="entry name" value="Sporulation related repeat"/>
    <property type="match status" value="1"/>
</dbReference>
<organism evidence="4 5">
    <name type="scientific">Malonomonas rubra DSM 5091</name>
    <dbReference type="NCBI Taxonomy" id="1122189"/>
    <lineage>
        <taxon>Bacteria</taxon>
        <taxon>Pseudomonadati</taxon>
        <taxon>Thermodesulfobacteriota</taxon>
        <taxon>Desulfuromonadia</taxon>
        <taxon>Desulfuromonadales</taxon>
        <taxon>Geopsychrobacteraceae</taxon>
        <taxon>Malonomonas</taxon>
    </lineage>
</organism>
<dbReference type="Gene3D" id="2.120.10.30">
    <property type="entry name" value="TolB, C-terminal domain"/>
    <property type="match status" value="2"/>
</dbReference>
<dbReference type="Pfam" id="PF01436">
    <property type="entry name" value="NHL"/>
    <property type="match status" value="1"/>
</dbReference>
<dbReference type="GO" id="GO:0043161">
    <property type="term" value="P:proteasome-mediated ubiquitin-dependent protein catabolic process"/>
    <property type="evidence" value="ECO:0007669"/>
    <property type="project" value="TreeGrafter"/>
</dbReference>
<dbReference type="InterPro" id="IPR001258">
    <property type="entry name" value="NHL_repeat"/>
</dbReference>
<dbReference type="CDD" id="cd05819">
    <property type="entry name" value="NHL"/>
    <property type="match status" value="1"/>
</dbReference>
<evidence type="ECO:0000256" key="1">
    <source>
        <dbReference type="ARBA" id="ARBA00022737"/>
    </source>
</evidence>
<dbReference type="Proteomes" id="UP000184171">
    <property type="component" value="Unassembled WGS sequence"/>
</dbReference>
<evidence type="ECO:0000313" key="4">
    <source>
        <dbReference type="EMBL" id="SHI54323.1"/>
    </source>
</evidence>
<dbReference type="SUPFAM" id="SSF110997">
    <property type="entry name" value="Sporulation related repeat"/>
    <property type="match status" value="1"/>
</dbReference>
<keyword evidence="5" id="KW-1185">Reference proteome</keyword>
<dbReference type="SUPFAM" id="SSF101898">
    <property type="entry name" value="NHL repeat"/>
    <property type="match status" value="1"/>
</dbReference>
<dbReference type="PROSITE" id="PS51125">
    <property type="entry name" value="NHL"/>
    <property type="match status" value="2"/>
</dbReference>
<dbReference type="InterPro" id="IPR007730">
    <property type="entry name" value="SPOR-like_dom"/>
</dbReference>
<dbReference type="GO" id="GO:0061630">
    <property type="term" value="F:ubiquitin protein ligase activity"/>
    <property type="evidence" value="ECO:0007669"/>
    <property type="project" value="TreeGrafter"/>
</dbReference>
<feature type="domain" description="SPOR" evidence="3">
    <location>
        <begin position="367"/>
        <end position="447"/>
    </location>
</feature>
<dbReference type="GO" id="GO:0008270">
    <property type="term" value="F:zinc ion binding"/>
    <property type="evidence" value="ECO:0007669"/>
    <property type="project" value="UniProtKB-KW"/>
</dbReference>
<dbReference type="PANTHER" id="PTHR24104:SF25">
    <property type="entry name" value="PROTEIN LIN-41"/>
    <property type="match status" value="1"/>
</dbReference>
<protein>
    <submittedName>
        <fullName evidence="4">NHL repeat-containing protein</fullName>
    </submittedName>
</protein>
<dbReference type="EMBL" id="FQZT01000001">
    <property type="protein sequence ID" value="SHI54323.1"/>
    <property type="molecule type" value="Genomic_DNA"/>
</dbReference>
<keyword evidence="1" id="KW-0677">Repeat</keyword>
<dbReference type="InterPro" id="IPR050952">
    <property type="entry name" value="TRIM-NHL_E3_ligases"/>
</dbReference>
<evidence type="ECO:0000256" key="2">
    <source>
        <dbReference type="PROSITE-ProRule" id="PRU00504"/>
    </source>
</evidence>
<gene>
    <name evidence="4" type="ORF">SAMN02745165_00358</name>
</gene>
<reference evidence="4 5" key="1">
    <citation type="submission" date="2016-11" db="EMBL/GenBank/DDBJ databases">
        <authorList>
            <person name="Jaros S."/>
            <person name="Januszkiewicz K."/>
            <person name="Wedrychowicz H."/>
        </authorList>
    </citation>
    <scope>NUCLEOTIDE SEQUENCE [LARGE SCALE GENOMIC DNA]</scope>
    <source>
        <strain evidence="4 5">DSM 5091</strain>
    </source>
</reference>
<dbReference type="GO" id="GO:0000209">
    <property type="term" value="P:protein polyubiquitination"/>
    <property type="evidence" value="ECO:0007669"/>
    <property type="project" value="TreeGrafter"/>
</dbReference>
<dbReference type="RefSeq" id="WP_072905030.1">
    <property type="nucleotide sequence ID" value="NZ_FQZT01000001.1"/>
</dbReference>
<dbReference type="AlphaFoldDB" id="A0A1M6C095"/>
<dbReference type="OrthoDB" id="5480974at2"/>
<accession>A0A1M6C095</accession>
<evidence type="ECO:0000259" key="3">
    <source>
        <dbReference type="PROSITE" id="PS51724"/>
    </source>
</evidence>
<dbReference type="PANTHER" id="PTHR24104">
    <property type="entry name" value="E3 UBIQUITIN-PROTEIN LIGASE NHLRC1-RELATED"/>
    <property type="match status" value="1"/>
</dbReference>
<dbReference type="InterPro" id="IPR036680">
    <property type="entry name" value="SPOR-like_sf"/>
</dbReference>
<feature type="repeat" description="NHL" evidence="2">
    <location>
        <begin position="275"/>
        <end position="318"/>
    </location>
</feature>
<dbReference type="InterPro" id="IPR011042">
    <property type="entry name" value="6-blade_b-propeller_TolB-like"/>
</dbReference>
<proteinExistence type="predicted"/>
<dbReference type="PROSITE" id="PS51724">
    <property type="entry name" value="SPOR"/>
    <property type="match status" value="1"/>
</dbReference>
<name>A0A1M6C095_MALRU</name>
<feature type="repeat" description="NHL" evidence="2">
    <location>
        <begin position="227"/>
        <end position="271"/>
    </location>
</feature>